<proteinExistence type="inferred from homology"/>
<gene>
    <name evidence="8" type="ORF">GCU56_02775</name>
</gene>
<evidence type="ECO:0000256" key="4">
    <source>
        <dbReference type="PROSITE-ProRule" id="PRU01248"/>
    </source>
</evidence>
<dbReference type="CDD" id="cd01189">
    <property type="entry name" value="INT_ICEBs1_C_like"/>
    <property type="match status" value="1"/>
</dbReference>
<sequence>MRGVAPDTRRRRERRRRSRPVSPPRGKPSSSARRRGNSEGSTPRRRPDGRWQINLRVTDDVGRASRHTVYGDTAQEARDKAAEIRRRVEGGQPARDRRETVAAFTLHWIDTSLQASERKRNTKVMYAGVARTHILGSSLAGVTLDRVRPSHVEGWVVELRRKGLAESTIRSTYTILRAVLDTAVRDGALAANPAAAIRRPKVTAKEAPHLTPAQVAELLRAAEGSRYAPLFVLLVHTGLRRGEALALQWSDVDLAKGLLRVRGTLSRIDGELTVTEPRTARSKRFVPISEPAEGVLRRVHAAQAEERRLAGSAWRQTGFVFTTEFGEPCDPRNALRALRAAATKASLPHAGLHTLRHSAASVMLTRGVPLKVVSDILGHSSIAITGDIYGHVSPDVARQAMDTLGDAFDR</sequence>
<dbReference type="AlphaFoldDB" id="A0A7K3VVY5"/>
<dbReference type="PANTHER" id="PTHR30349:SF41">
    <property type="entry name" value="INTEGRASE_RECOMBINASE PROTEIN MJ0367-RELATED"/>
    <property type="match status" value="1"/>
</dbReference>
<evidence type="ECO:0000259" key="7">
    <source>
        <dbReference type="PROSITE" id="PS51900"/>
    </source>
</evidence>
<evidence type="ECO:0000313" key="8">
    <source>
        <dbReference type="EMBL" id="NEK56796.1"/>
    </source>
</evidence>
<keyword evidence="3" id="KW-0233">DNA recombination</keyword>
<dbReference type="EMBL" id="JAAGWF010000003">
    <property type="protein sequence ID" value="NEK56796.1"/>
    <property type="molecule type" value="Genomic_DNA"/>
</dbReference>
<dbReference type="InterPro" id="IPR044068">
    <property type="entry name" value="CB"/>
</dbReference>
<evidence type="ECO:0000313" key="9">
    <source>
        <dbReference type="Proteomes" id="UP000470246"/>
    </source>
</evidence>
<feature type="domain" description="Tyr recombinase" evidence="6">
    <location>
        <begin position="205"/>
        <end position="402"/>
    </location>
</feature>
<dbReference type="GO" id="GO:0006310">
    <property type="term" value="P:DNA recombination"/>
    <property type="evidence" value="ECO:0007669"/>
    <property type="project" value="UniProtKB-KW"/>
</dbReference>
<dbReference type="InterPro" id="IPR011010">
    <property type="entry name" value="DNA_brk_join_enz"/>
</dbReference>
<dbReference type="InterPro" id="IPR002104">
    <property type="entry name" value="Integrase_catalytic"/>
</dbReference>
<dbReference type="InterPro" id="IPR050090">
    <property type="entry name" value="Tyrosine_recombinase_XerCD"/>
</dbReference>
<dbReference type="PROSITE" id="PS51898">
    <property type="entry name" value="TYR_RECOMBINASE"/>
    <property type="match status" value="1"/>
</dbReference>
<protein>
    <submittedName>
        <fullName evidence="8">Site-specific integrase</fullName>
    </submittedName>
</protein>
<comment type="caution">
    <text evidence="8">The sequence shown here is derived from an EMBL/GenBank/DDBJ whole genome shotgun (WGS) entry which is preliminary data.</text>
</comment>
<evidence type="ECO:0000256" key="1">
    <source>
        <dbReference type="ARBA" id="ARBA00008857"/>
    </source>
</evidence>
<keyword evidence="9" id="KW-1185">Reference proteome</keyword>
<comment type="similarity">
    <text evidence="1">Belongs to the 'phage' integrase family.</text>
</comment>
<accession>A0A7K3VVY5</accession>
<keyword evidence="2 4" id="KW-0238">DNA-binding</keyword>
<dbReference type="InterPro" id="IPR013762">
    <property type="entry name" value="Integrase-like_cat_sf"/>
</dbReference>
<feature type="compositionally biased region" description="Basic residues" evidence="5">
    <location>
        <begin position="9"/>
        <end position="19"/>
    </location>
</feature>
<dbReference type="GO" id="GO:0003677">
    <property type="term" value="F:DNA binding"/>
    <property type="evidence" value="ECO:0007669"/>
    <property type="project" value="UniProtKB-UniRule"/>
</dbReference>
<dbReference type="Gene3D" id="1.10.150.130">
    <property type="match status" value="1"/>
</dbReference>
<organism evidence="8 9">
    <name type="scientific">Geodermatophilus sabuli</name>
    <dbReference type="NCBI Taxonomy" id="1564158"/>
    <lineage>
        <taxon>Bacteria</taxon>
        <taxon>Bacillati</taxon>
        <taxon>Actinomycetota</taxon>
        <taxon>Actinomycetes</taxon>
        <taxon>Geodermatophilales</taxon>
        <taxon>Geodermatophilaceae</taxon>
        <taxon>Geodermatophilus</taxon>
    </lineage>
</organism>
<dbReference type="Proteomes" id="UP000470246">
    <property type="component" value="Unassembled WGS sequence"/>
</dbReference>
<dbReference type="PANTHER" id="PTHR30349">
    <property type="entry name" value="PHAGE INTEGRASE-RELATED"/>
    <property type="match status" value="1"/>
</dbReference>
<dbReference type="GO" id="GO:0015074">
    <property type="term" value="P:DNA integration"/>
    <property type="evidence" value="ECO:0007669"/>
    <property type="project" value="InterPro"/>
</dbReference>
<feature type="domain" description="Core-binding (CB)" evidence="7">
    <location>
        <begin position="99"/>
        <end position="184"/>
    </location>
</feature>
<reference evidence="8 9" key="1">
    <citation type="submission" date="2020-02" db="EMBL/GenBank/DDBJ databases">
        <title>Geodermatophilus sabuli CPCC 205279 I12A-02694.</title>
        <authorList>
            <person name="Jiang Z."/>
        </authorList>
    </citation>
    <scope>NUCLEOTIDE SEQUENCE [LARGE SCALE GENOMIC DNA]</scope>
    <source>
        <strain evidence="8 9">I12A-02694</strain>
    </source>
</reference>
<dbReference type="InterPro" id="IPR010998">
    <property type="entry name" value="Integrase_recombinase_N"/>
</dbReference>
<dbReference type="SUPFAM" id="SSF56349">
    <property type="entry name" value="DNA breaking-rejoining enzymes"/>
    <property type="match status" value="1"/>
</dbReference>
<evidence type="ECO:0000256" key="2">
    <source>
        <dbReference type="ARBA" id="ARBA00023125"/>
    </source>
</evidence>
<evidence type="ECO:0000259" key="6">
    <source>
        <dbReference type="PROSITE" id="PS51898"/>
    </source>
</evidence>
<dbReference type="Gene3D" id="1.10.443.10">
    <property type="entry name" value="Intergrase catalytic core"/>
    <property type="match status" value="1"/>
</dbReference>
<evidence type="ECO:0000256" key="3">
    <source>
        <dbReference type="ARBA" id="ARBA00023172"/>
    </source>
</evidence>
<evidence type="ECO:0000256" key="5">
    <source>
        <dbReference type="SAM" id="MobiDB-lite"/>
    </source>
</evidence>
<dbReference type="PROSITE" id="PS51900">
    <property type="entry name" value="CB"/>
    <property type="match status" value="1"/>
</dbReference>
<feature type="region of interest" description="Disordered" evidence="5">
    <location>
        <begin position="1"/>
        <end position="49"/>
    </location>
</feature>
<name>A0A7K3VVY5_9ACTN</name>
<dbReference type="Pfam" id="PF00589">
    <property type="entry name" value="Phage_integrase"/>
    <property type="match status" value="1"/>
</dbReference>